<feature type="region of interest" description="Disordered" evidence="1">
    <location>
        <begin position="1"/>
        <end position="39"/>
    </location>
</feature>
<dbReference type="InterPro" id="IPR043472">
    <property type="entry name" value="Macro_dom-like"/>
</dbReference>
<evidence type="ECO:0000313" key="3">
    <source>
        <dbReference type="Proteomes" id="UP001460270"/>
    </source>
</evidence>
<gene>
    <name evidence="2" type="ORF">WMY93_009221</name>
</gene>
<accession>A0AAW0PPR7</accession>
<name>A0AAW0PPR7_9GOBI</name>
<feature type="region of interest" description="Disordered" evidence="1">
    <location>
        <begin position="567"/>
        <end position="590"/>
    </location>
</feature>
<dbReference type="SUPFAM" id="SSF52949">
    <property type="entry name" value="Macro domain-like"/>
    <property type="match status" value="1"/>
</dbReference>
<reference evidence="3" key="1">
    <citation type="submission" date="2024-04" db="EMBL/GenBank/DDBJ databases">
        <title>Salinicola lusitanus LLJ914,a marine bacterium isolated from the Okinawa Trough.</title>
        <authorList>
            <person name="Li J."/>
        </authorList>
    </citation>
    <scope>NUCLEOTIDE SEQUENCE [LARGE SCALE GENOMIC DNA]</scope>
</reference>
<feature type="compositionally biased region" description="Basic residues" evidence="1">
    <location>
        <begin position="1"/>
        <end position="11"/>
    </location>
</feature>
<sequence length="710" mass="79368">MTKGKKAKRGKTPQVYNPHRRHSWSESVASSLPGPARGDPRHKVIGPWCIVQSDVLDQWVVQMPWGDKTILNPRNTSAHDRAGVARAIKVRWPKVMQESKAFTALENSADIRPTRTKNITHIASGYYSPFDSADSATSWSNLRAALRAVFNVVPTTVVLATTWGDGVFGFDPLTAQKVFQQEATRWMGAGPKTGPQRKVIWVLRDKNAYDIQEARLEAEYNITGISVEQDMRNQAIGPVDISLNPSAPNLNPPPYNPHDGQSTPVQEGLKNMHNILDQINSSDLSKPLYNQQPPPPGSDTQQYIDNLLNARDLDQPIVIGSDPEGELTSPIEQPAVTHGSANKGFEIRQNPQTSKQGQGPPVSPQDVYNDINDLWRALTREFYEDGAIQRYIANDRLWDPMVRFPGESNATKEARWHLDAYLADLEKQGFEIKVPATWVGYGKLLPNVHTINIMWRGAPDPARDRKNYLLRKSKEQQLLAKNASLDQKNSHAYFQAMKELSPKETSGFSGVQKILFTTMEHQEASDEEQLEEGPLMEIEDILDEEVRNQGNFMELPSSLNRGVINEDPPIGTRMSNYVSTQEGSQTGTVNATAEKNAELVKAVVEIVATPTKAAAEPNGEPESLEGSGKDKPDYRRKNKIDRPVLSDSEGDDTETPQDSASPPRSYYEIELQYEKLVRFVATGTPQWQPEDQSYIVFVSNQEESDKIRPL</sequence>
<feature type="region of interest" description="Disordered" evidence="1">
    <location>
        <begin position="612"/>
        <end position="667"/>
    </location>
</feature>
<evidence type="ECO:0000313" key="2">
    <source>
        <dbReference type="EMBL" id="KAK7922319.1"/>
    </source>
</evidence>
<dbReference type="EMBL" id="JBBPFD010000006">
    <property type="protein sequence ID" value="KAK7922319.1"/>
    <property type="molecule type" value="Genomic_DNA"/>
</dbReference>
<feature type="compositionally biased region" description="Polar residues" evidence="1">
    <location>
        <begin position="573"/>
        <end position="590"/>
    </location>
</feature>
<protein>
    <submittedName>
        <fullName evidence="2">Uncharacterized protein</fullName>
    </submittedName>
</protein>
<organism evidence="2 3">
    <name type="scientific">Mugilogobius chulae</name>
    <name type="common">yellowstripe goby</name>
    <dbReference type="NCBI Taxonomy" id="88201"/>
    <lineage>
        <taxon>Eukaryota</taxon>
        <taxon>Metazoa</taxon>
        <taxon>Chordata</taxon>
        <taxon>Craniata</taxon>
        <taxon>Vertebrata</taxon>
        <taxon>Euteleostomi</taxon>
        <taxon>Actinopterygii</taxon>
        <taxon>Neopterygii</taxon>
        <taxon>Teleostei</taxon>
        <taxon>Neoteleostei</taxon>
        <taxon>Acanthomorphata</taxon>
        <taxon>Gobiaria</taxon>
        <taxon>Gobiiformes</taxon>
        <taxon>Gobioidei</taxon>
        <taxon>Gobiidae</taxon>
        <taxon>Gobionellinae</taxon>
        <taxon>Mugilogobius</taxon>
    </lineage>
</organism>
<evidence type="ECO:0000256" key="1">
    <source>
        <dbReference type="SAM" id="MobiDB-lite"/>
    </source>
</evidence>
<feature type="region of interest" description="Disordered" evidence="1">
    <location>
        <begin position="239"/>
        <end position="266"/>
    </location>
</feature>
<dbReference type="Proteomes" id="UP001460270">
    <property type="component" value="Unassembled WGS sequence"/>
</dbReference>
<keyword evidence="3" id="KW-1185">Reference proteome</keyword>
<comment type="caution">
    <text evidence="2">The sequence shown here is derived from an EMBL/GenBank/DDBJ whole genome shotgun (WGS) entry which is preliminary data.</text>
</comment>
<dbReference type="AlphaFoldDB" id="A0AAW0PPR7"/>
<proteinExistence type="predicted"/>
<feature type="compositionally biased region" description="Basic and acidic residues" evidence="1">
    <location>
        <begin position="627"/>
        <end position="644"/>
    </location>
</feature>